<feature type="domain" description="Peptidase C14 caspase" evidence="2">
    <location>
        <begin position="30"/>
        <end position="226"/>
    </location>
</feature>
<dbReference type="InterPro" id="IPR005532">
    <property type="entry name" value="SUMF_dom"/>
</dbReference>
<evidence type="ECO:0000259" key="2">
    <source>
        <dbReference type="Pfam" id="PF00656"/>
    </source>
</evidence>
<dbReference type="InterPro" id="IPR016187">
    <property type="entry name" value="CTDL_fold"/>
</dbReference>
<dbReference type="GO" id="GO:0006508">
    <property type="term" value="P:proteolysis"/>
    <property type="evidence" value="ECO:0007669"/>
    <property type="project" value="InterPro"/>
</dbReference>
<dbReference type="InterPro" id="IPR011600">
    <property type="entry name" value="Pept_C14_caspase"/>
</dbReference>
<dbReference type="Gene3D" id="3.90.1580.10">
    <property type="entry name" value="paralog of FGE (formylglycine-generating enzyme)"/>
    <property type="match status" value="1"/>
</dbReference>
<dbReference type="InterPro" id="IPR029030">
    <property type="entry name" value="Caspase-like_dom_sf"/>
</dbReference>
<dbReference type="InterPro" id="IPR051043">
    <property type="entry name" value="Sulfatase_Mod_Factor_Kinase"/>
</dbReference>
<feature type="domain" description="Sulfatase-modifying factor enzyme-like" evidence="3">
    <location>
        <begin position="341"/>
        <end position="565"/>
    </location>
</feature>
<dbReference type="InterPro" id="IPR042095">
    <property type="entry name" value="SUMF_sf"/>
</dbReference>
<feature type="chain" id="PRO_5038541715" evidence="1">
    <location>
        <begin position="23"/>
        <end position="567"/>
    </location>
</feature>
<dbReference type="PANTHER" id="PTHR23150">
    <property type="entry name" value="SULFATASE MODIFYING FACTOR 1, 2"/>
    <property type="match status" value="1"/>
</dbReference>
<sequence length="567" mass="61403">MAWLRVLIAVVLLPILAASGLAQQPGEAARVALVIANEAYPEAPIAGAAQQGRSVAQALSVGGFDVVSVENADRNALRQAIAGFASKLRRGAQVVVFYSGHALQQRNRNFLLPVQNGAEGAVDLDEIVDPLIVARPASALIFLDAGRDNPWQGKAKGLLPLEAMEGIAVLFPTAPGKALPGGPDRAVEAWLKAIRTPGLEMAQAVKQVRDTVSRETRRSQQVWLSAEPPRGLVVTPVFQPVAVAQGSRAVIPPPQTPGATQDAAYDLAFWESIRNSRNAAEYRAYLDAYPNGRFASLARTREQEYRAGPAAPAPTAVAVVTPPPASPPPAAGAPQRDCAGCPELVAIPAGSFQMGSNDLYEFEKPVHPVSIRGFYLGAREVTFEEWDLCIDQGGCNYRPDDRGLGRGKRPVTDIHWNDANAYLAWLSARTGKPYRLPTESEWEYAARAGTVTTYPWGQTLVKERANCLGCNDQKRGNTVPVGQFPANAFGLYDMAGNAAEWVADCWSESYRSAPRDGSAYTVANCRERVLRGGSFNNDPRYLRSAARFKYEADVRFYTNGFRVARDR</sequence>
<gene>
    <name evidence="4" type="ORF">NWE54_18830</name>
</gene>
<dbReference type="SUPFAM" id="SSF56436">
    <property type="entry name" value="C-type lectin-like"/>
    <property type="match status" value="1"/>
</dbReference>
<reference evidence="4" key="1">
    <citation type="submission" date="2022-08" db="EMBL/GenBank/DDBJ databases">
        <title>Complete Genome Sequences of 2 Bosea sp. soil isolates.</title>
        <authorList>
            <person name="Alvarez Arevalo M."/>
            <person name="Sterndorff E.B."/>
            <person name="Faurdal D."/>
            <person name="Joergensen T.S."/>
            <person name="Weber T."/>
        </authorList>
    </citation>
    <scope>NUCLEOTIDE SEQUENCE</scope>
    <source>
        <strain evidence="4">NBC_00436</strain>
    </source>
</reference>
<dbReference type="PANTHER" id="PTHR23150:SF35">
    <property type="entry name" value="BLL6746 PROTEIN"/>
    <property type="match status" value="1"/>
</dbReference>
<dbReference type="AlphaFoldDB" id="A0A9E8CRC8"/>
<dbReference type="Pfam" id="PF00656">
    <property type="entry name" value="Peptidase_C14"/>
    <property type="match status" value="1"/>
</dbReference>
<proteinExistence type="predicted"/>
<dbReference type="GO" id="GO:0004197">
    <property type="term" value="F:cysteine-type endopeptidase activity"/>
    <property type="evidence" value="ECO:0007669"/>
    <property type="project" value="InterPro"/>
</dbReference>
<accession>A0A9E8CRC8</accession>
<evidence type="ECO:0000256" key="1">
    <source>
        <dbReference type="SAM" id="SignalP"/>
    </source>
</evidence>
<evidence type="ECO:0000313" key="4">
    <source>
        <dbReference type="EMBL" id="UZF85856.1"/>
    </source>
</evidence>
<dbReference type="GO" id="GO:0120147">
    <property type="term" value="F:formylglycine-generating oxidase activity"/>
    <property type="evidence" value="ECO:0007669"/>
    <property type="project" value="TreeGrafter"/>
</dbReference>
<evidence type="ECO:0000259" key="3">
    <source>
        <dbReference type="Pfam" id="PF03781"/>
    </source>
</evidence>
<name>A0A9E8CRC8_9HYPH</name>
<feature type="signal peptide" evidence="1">
    <location>
        <begin position="1"/>
        <end position="22"/>
    </location>
</feature>
<organism evidence="4">
    <name type="scientific">Bosea sp. NBC_00436</name>
    <dbReference type="NCBI Taxonomy" id="2969620"/>
    <lineage>
        <taxon>Bacteria</taxon>
        <taxon>Pseudomonadati</taxon>
        <taxon>Pseudomonadota</taxon>
        <taxon>Alphaproteobacteria</taxon>
        <taxon>Hyphomicrobiales</taxon>
        <taxon>Boseaceae</taxon>
        <taxon>Bosea</taxon>
    </lineage>
</organism>
<dbReference type="Pfam" id="PF03781">
    <property type="entry name" value="FGE-sulfatase"/>
    <property type="match status" value="1"/>
</dbReference>
<dbReference type="SUPFAM" id="SSF52129">
    <property type="entry name" value="Caspase-like"/>
    <property type="match status" value="1"/>
</dbReference>
<protein>
    <submittedName>
        <fullName evidence="4">SUMF1/EgtB/PvdO family nonheme iron enzyme</fullName>
    </submittedName>
</protein>
<dbReference type="Gene3D" id="3.40.50.1460">
    <property type="match status" value="1"/>
</dbReference>
<keyword evidence="1" id="KW-0732">Signal</keyword>
<dbReference type="EMBL" id="CP102774">
    <property type="protein sequence ID" value="UZF85856.1"/>
    <property type="molecule type" value="Genomic_DNA"/>
</dbReference>